<dbReference type="CDD" id="cd00024">
    <property type="entry name" value="CD_CSD"/>
    <property type="match status" value="1"/>
</dbReference>
<keyword evidence="2" id="KW-1185">Reference proteome</keyword>
<dbReference type="AlphaFoldDB" id="A0A0L0FEL6"/>
<evidence type="ECO:0000313" key="1">
    <source>
        <dbReference type="EMBL" id="KNC74921.1"/>
    </source>
</evidence>
<reference evidence="1 2" key="1">
    <citation type="submission" date="2011-02" db="EMBL/GenBank/DDBJ databases">
        <title>The Genome Sequence of Sphaeroforma arctica JP610.</title>
        <authorList>
            <consortium name="The Broad Institute Genome Sequencing Platform"/>
            <person name="Russ C."/>
            <person name="Cuomo C."/>
            <person name="Young S.K."/>
            <person name="Zeng Q."/>
            <person name="Gargeya S."/>
            <person name="Alvarado L."/>
            <person name="Berlin A."/>
            <person name="Chapman S.B."/>
            <person name="Chen Z."/>
            <person name="Freedman E."/>
            <person name="Gellesch M."/>
            <person name="Goldberg J."/>
            <person name="Griggs A."/>
            <person name="Gujja S."/>
            <person name="Heilman E."/>
            <person name="Heiman D."/>
            <person name="Howarth C."/>
            <person name="Mehta T."/>
            <person name="Neiman D."/>
            <person name="Pearson M."/>
            <person name="Roberts A."/>
            <person name="Saif S."/>
            <person name="Shea T."/>
            <person name="Shenoy N."/>
            <person name="Sisk P."/>
            <person name="Stolte C."/>
            <person name="Sykes S."/>
            <person name="White J."/>
            <person name="Yandava C."/>
            <person name="Burger G."/>
            <person name="Gray M.W."/>
            <person name="Holland P.W.H."/>
            <person name="King N."/>
            <person name="Lang F.B.F."/>
            <person name="Roger A.J."/>
            <person name="Ruiz-Trillo I."/>
            <person name="Haas B."/>
            <person name="Nusbaum C."/>
            <person name="Birren B."/>
        </authorList>
    </citation>
    <scope>NUCLEOTIDE SEQUENCE [LARGE SCALE GENOMIC DNA]</scope>
    <source>
        <strain evidence="1 2">JP610</strain>
    </source>
</reference>
<sequence>MTNDTWAQRLDQVQDTILPTLHHITKKCTGKLPKTFDRLYAHDLVHFDEGDVIMTHHLTMNCGQKEECRHIIIHRTNDDTEKLEYLVRWRESNPTWETAEAFDDANDIAAYHKVTQTLRDYRSQIRFYSSTDIVR</sequence>
<proteinExistence type="predicted"/>
<dbReference type="InterPro" id="IPR016197">
    <property type="entry name" value="Chromo-like_dom_sf"/>
</dbReference>
<protein>
    <submittedName>
        <fullName evidence="1">Uncharacterized protein</fullName>
    </submittedName>
</protein>
<name>A0A0L0FEL6_9EUKA</name>
<evidence type="ECO:0000313" key="2">
    <source>
        <dbReference type="Proteomes" id="UP000054560"/>
    </source>
</evidence>
<organism evidence="1 2">
    <name type="scientific">Sphaeroforma arctica JP610</name>
    <dbReference type="NCBI Taxonomy" id="667725"/>
    <lineage>
        <taxon>Eukaryota</taxon>
        <taxon>Ichthyosporea</taxon>
        <taxon>Ichthyophonida</taxon>
        <taxon>Sphaeroforma</taxon>
    </lineage>
</organism>
<dbReference type="Proteomes" id="UP000054560">
    <property type="component" value="Unassembled WGS sequence"/>
</dbReference>
<dbReference type="EMBL" id="KQ243979">
    <property type="protein sequence ID" value="KNC74921.1"/>
    <property type="molecule type" value="Genomic_DNA"/>
</dbReference>
<accession>A0A0L0FEL6</accession>
<dbReference type="SUPFAM" id="SSF54160">
    <property type="entry name" value="Chromo domain-like"/>
    <property type="match status" value="1"/>
</dbReference>
<dbReference type="Gene3D" id="2.40.50.40">
    <property type="match status" value="1"/>
</dbReference>
<gene>
    <name evidence="1" type="ORF">SARC_12545</name>
</gene>
<dbReference type="RefSeq" id="XP_014148823.1">
    <property type="nucleotide sequence ID" value="XM_014293348.1"/>
</dbReference>
<dbReference type="GeneID" id="25913049"/>